<feature type="non-terminal residue" evidence="1">
    <location>
        <position position="1"/>
    </location>
</feature>
<protein>
    <submittedName>
        <fullName evidence="1">Uncharacterized protein</fullName>
    </submittedName>
</protein>
<reference evidence="1 2" key="1">
    <citation type="journal article" date="2021" name="Plant Biotechnol. J.">
        <title>Multi-omics assisted identification of the key and species-specific regulatory components of drought-tolerant mechanisms in Gossypium stocksii.</title>
        <authorList>
            <person name="Yu D."/>
            <person name="Ke L."/>
            <person name="Zhang D."/>
            <person name="Wu Y."/>
            <person name="Sun Y."/>
            <person name="Mei J."/>
            <person name="Sun J."/>
            <person name="Sun Y."/>
        </authorList>
    </citation>
    <scope>NUCLEOTIDE SEQUENCE [LARGE SCALE GENOMIC DNA]</scope>
    <source>
        <strain evidence="2">cv. E1</strain>
        <tissue evidence="1">Leaf</tissue>
    </source>
</reference>
<keyword evidence="2" id="KW-1185">Reference proteome</keyword>
<gene>
    <name evidence="1" type="ORF">J1N35_000895</name>
</gene>
<dbReference type="EMBL" id="JAIQCV010000001">
    <property type="protein sequence ID" value="KAH1129517.1"/>
    <property type="molecule type" value="Genomic_DNA"/>
</dbReference>
<dbReference type="AlphaFoldDB" id="A0A9D3WHY3"/>
<sequence>RDKDEESIQFLKKIADMDINDFPITSEIGDKWESWNSIAPSPDLLHLDEIKEMNLVNIQEG</sequence>
<accession>A0A9D3WHY3</accession>
<proteinExistence type="predicted"/>
<dbReference type="Proteomes" id="UP000828251">
    <property type="component" value="Unassembled WGS sequence"/>
</dbReference>
<comment type="caution">
    <text evidence="1">The sequence shown here is derived from an EMBL/GenBank/DDBJ whole genome shotgun (WGS) entry which is preliminary data.</text>
</comment>
<organism evidence="1 2">
    <name type="scientific">Gossypium stocksii</name>
    <dbReference type="NCBI Taxonomy" id="47602"/>
    <lineage>
        <taxon>Eukaryota</taxon>
        <taxon>Viridiplantae</taxon>
        <taxon>Streptophyta</taxon>
        <taxon>Embryophyta</taxon>
        <taxon>Tracheophyta</taxon>
        <taxon>Spermatophyta</taxon>
        <taxon>Magnoliopsida</taxon>
        <taxon>eudicotyledons</taxon>
        <taxon>Gunneridae</taxon>
        <taxon>Pentapetalae</taxon>
        <taxon>rosids</taxon>
        <taxon>malvids</taxon>
        <taxon>Malvales</taxon>
        <taxon>Malvaceae</taxon>
        <taxon>Malvoideae</taxon>
        <taxon>Gossypium</taxon>
    </lineage>
</organism>
<evidence type="ECO:0000313" key="1">
    <source>
        <dbReference type="EMBL" id="KAH1129517.1"/>
    </source>
</evidence>
<dbReference type="OrthoDB" id="996898at2759"/>
<evidence type="ECO:0000313" key="2">
    <source>
        <dbReference type="Proteomes" id="UP000828251"/>
    </source>
</evidence>
<name>A0A9D3WHY3_9ROSI</name>